<evidence type="ECO:0000313" key="6">
    <source>
        <dbReference type="EMBL" id="CUH76182.1"/>
    </source>
</evidence>
<reference evidence="6 7" key="1">
    <citation type="submission" date="2015-09" db="EMBL/GenBank/DDBJ databases">
        <authorList>
            <consortium name="Swine Surveillance"/>
        </authorList>
    </citation>
    <scope>NUCLEOTIDE SEQUENCE [LARGE SCALE GENOMIC DNA]</scope>
    <source>
        <strain evidence="6 7">CECT 7648</strain>
    </source>
</reference>
<dbReference type="SUPFAM" id="SSF53850">
    <property type="entry name" value="Periplasmic binding protein-like II"/>
    <property type="match status" value="1"/>
</dbReference>
<dbReference type="InterPro" id="IPR005119">
    <property type="entry name" value="LysR_subst-bd"/>
</dbReference>
<accession>A0A0P1G315</accession>
<dbReference type="SUPFAM" id="SSF46785">
    <property type="entry name" value="Winged helix' DNA-binding domain"/>
    <property type="match status" value="1"/>
</dbReference>
<dbReference type="GO" id="GO:0003700">
    <property type="term" value="F:DNA-binding transcription factor activity"/>
    <property type="evidence" value="ECO:0007669"/>
    <property type="project" value="InterPro"/>
</dbReference>
<dbReference type="NCBIfam" id="NF002964">
    <property type="entry name" value="PRK03635.1"/>
    <property type="match status" value="1"/>
</dbReference>
<name>A0A0P1G315_9RHOB</name>
<keyword evidence="4" id="KW-0804">Transcription</keyword>
<dbReference type="InterPro" id="IPR000847">
    <property type="entry name" value="LysR_HTH_N"/>
</dbReference>
<dbReference type="EMBL" id="CYSE01000001">
    <property type="protein sequence ID" value="CUH76182.1"/>
    <property type="molecule type" value="Genomic_DNA"/>
</dbReference>
<dbReference type="GO" id="GO:0003677">
    <property type="term" value="F:DNA binding"/>
    <property type="evidence" value="ECO:0007669"/>
    <property type="project" value="UniProtKB-KW"/>
</dbReference>
<dbReference type="InterPro" id="IPR036388">
    <property type="entry name" value="WH-like_DNA-bd_sf"/>
</dbReference>
<dbReference type="RefSeq" id="WP_058246329.1">
    <property type="nucleotide sequence ID" value="NZ_CYSE01000001.1"/>
</dbReference>
<dbReference type="OrthoDB" id="3252676at2"/>
<dbReference type="Gene3D" id="3.40.190.290">
    <property type="match status" value="1"/>
</dbReference>
<proteinExistence type="inferred from homology"/>
<dbReference type="InterPro" id="IPR036390">
    <property type="entry name" value="WH_DNA-bd_sf"/>
</dbReference>
<dbReference type="PROSITE" id="PS50931">
    <property type="entry name" value="HTH_LYSR"/>
    <property type="match status" value="1"/>
</dbReference>
<dbReference type="PANTHER" id="PTHR30579">
    <property type="entry name" value="TRANSCRIPTIONAL REGULATOR"/>
    <property type="match status" value="1"/>
</dbReference>
<evidence type="ECO:0000256" key="1">
    <source>
        <dbReference type="ARBA" id="ARBA00009437"/>
    </source>
</evidence>
<dbReference type="AlphaFoldDB" id="A0A0P1G315"/>
<keyword evidence="7" id="KW-1185">Reference proteome</keyword>
<dbReference type="NCBIfam" id="TIGR03298">
    <property type="entry name" value="argP"/>
    <property type="match status" value="1"/>
</dbReference>
<gene>
    <name evidence="6" type="ORF">TRN7648_00822</name>
</gene>
<dbReference type="PANTHER" id="PTHR30579:SF2">
    <property type="entry name" value="HTH-TYPE TRANSCRIPTIONAL REGULATOR ARGP"/>
    <property type="match status" value="1"/>
</dbReference>
<evidence type="ECO:0000256" key="3">
    <source>
        <dbReference type="ARBA" id="ARBA00023125"/>
    </source>
</evidence>
<evidence type="ECO:0000256" key="4">
    <source>
        <dbReference type="ARBA" id="ARBA00023163"/>
    </source>
</evidence>
<keyword evidence="3" id="KW-0238">DNA-binding</keyword>
<protein>
    <submittedName>
        <fullName evidence="6">Putative HTH-type transcriptional regulatorc/MT2039</fullName>
    </submittedName>
</protein>
<keyword evidence="2" id="KW-0805">Transcription regulation</keyword>
<evidence type="ECO:0000256" key="2">
    <source>
        <dbReference type="ARBA" id="ARBA00023015"/>
    </source>
</evidence>
<comment type="similarity">
    <text evidence="1">Belongs to the LysR transcriptional regulatory family.</text>
</comment>
<evidence type="ECO:0000259" key="5">
    <source>
        <dbReference type="PROSITE" id="PS50931"/>
    </source>
</evidence>
<dbReference type="Pfam" id="PF03466">
    <property type="entry name" value="LysR_substrate"/>
    <property type="match status" value="1"/>
</dbReference>
<dbReference type="Pfam" id="PF00126">
    <property type="entry name" value="HTH_1"/>
    <property type="match status" value="1"/>
</dbReference>
<evidence type="ECO:0000313" key="7">
    <source>
        <dbReference type="Proteomes" id="UP000054935"/>
    </source>
</evidence>
<organism evidence="6 7">
    <name type="scientific">Tropicibacter naphthalenivorans</name>
    <dbReference type="NCBI Taxonomy" id="441103"/>
    <lineage>
        <taxon>Bacteria</taxon>
        <taxon>Pseudomonadati</taxon>
        <taxon>Pseudomonadota</taxon>
        <taxon>Alphaproteobacteria</taxon>
        <taxon>Rhodobacterales</taxon>
        <taxon>Roseobacteraceae</taxon>
        <taxon>Tropicibacter</taxon>
    </lineage>
</organism>
<dbReference type="STRING" id="441103.TRN7648_00822"/>
<sequence>MRYDPAQLAALEAVLRLGAFDLAAAELGVTPSAISQRIRALEDRTGAPLILRGPPATPTATGARLARHAQELALLDAALARDLGETTQTHLRVAINADSLDTWAIPALARTSYLFDIVVEDESVSDQRLRSGDVVAAITSRDTPVQGCDVIPLGQLPYVATCSPDFHARHFADGVTPEALKTAPMLDFSGKDVLQRTWLRAVTGQTLAPPTHHLPSTLGFVLASLAGLGWGLNPRPMVDRHLSSGALIAMRPDHTHSVPLYWQVRSLMAPALRPLTRALRRAARDSLR</sequence>
<dbReference type="InterPro" id="IPR050176">
    <property type="entry name" value="LTTR"/>
</dbReference>
<dbReference type="Proteomes" id="UP000054935">
    <property type="component" value="Unassembled WGS sequence"/>
</dbReference>
<feature type="domain" description="HTH lysR-type" evidence="5">
    <location>
        <begin position="1"/>
        <end position="59"/>
    </location>
</feature>
<dbReference type="Gene3D" id="1.10.10.10">
    <property type="entry name" value="Winged helix-like DNA-binding domain superfamily/Winged helix DNA-binding domain"/>
    <property type="match status" value="1"/>
</dbReference>
<dbReference type="InterPro" id="IPR017685">
    <property type="entry name" value="ArgP"/>
</dbReference>